<feature type="transmembrane region" description="Helical" evidence="6">
    <location>
        <begin position="331"/>
        <end position="348"/>
    </location>
</feature>
<feature type="transmembrane region" description="Helical" evidence="6">
    <location>
        <begin position="415"/>
        <end position="437"/>
    </location>
</feature>
<keyword evidence="5 6" id="KW-0472">Membrane</keyword>
<evidence type="ECO:0000259" key="7">
    <source>
        <dbReference type="PROSITE" id="PS50850"/>
    </source>
</evidence>
<protein>
    <submittedName>
        <fullName evidence="8">Major facilitator superfamily, MFS transporter superfamily</fullName>
    </submittedName>
</protein>
<dbReference type="Proteomes" id="UP001056384">
    <property type="component" value="Chromosome 9"/>
</dbReference>
<evidence type="ECO:0000256" key="1">
    <source>
        <dbReference type="ARBA" id="ARBA00004141"/>
    </source>
</evidence>
<dbReference type="GO" id="GO:0022857">
    <property type="term" value="F:transmembrane transporter activity"/>
    <property type="evidence" value="ECO:0007669"/>
    <property type="project" value="InterPro"/>
</dbReference>
<dbReference type="GO" id="GO:0016020">
    <property type="term" value="C:membrane"/>
    <property type="evidence" value="ECO:0007669"/>
    <property type="project" value="UniProtKB-SubCell"/>
</dbReference>
<feature type="transmembrane region" description="Helical" evidence="6">
    <location>
        <begin position="296"/>
        <end position="319"/>
    </location>
</feature>
<evidence type="ECO:0000256" key="3">
    <source>
        <dbReference type="ARBA" id="ARBA00022692"/>
    </source>
</evidence>
<feature type="transmembrane region" description="Helical" evidence="6">
    <location>
        <begin position="128"/>
        <end position="148"/>
    </location>
</feature>
<evidence type="ECO:0000256" key="5">
    <source>
        <dbReference type="ARBA" id="ARBA00023136"/>
    </source>
</evidence>
<dbReference type="InterPro" id="IPR020846">
    <property type="entry name" value="MFS_dom"/>
</dbReference>
<dbReference type="InterPro" id="IPR011701">
    <property type="entry name" value="MFS"/>
</dbReference>
<sequence length="507" mass="56326">MADIKDDHALEKEIALSSEEELEKAAVRRNSIDDIEDPDPNATPEERAALDKALMRKVDLWLIPWLCLLYLLSFLDRTNIGNARAAGMEADLDMEGHDYNNTLTIFFISYALAEPVTNVLLKRLTPRVFFTSIILLWGLVSTLMGVVHNYEGLLAARFFLGLAEAGLFPGVNYYLSCWYKRSELGLRAATFFSAAALAGSFGGLLAAAIAKLDGAGGRPGWAWIFIIEGLATMAVGAFCWWMVFDWPDTARFLSPQERLRVRRRLAEDKQSSTGEEYDKRHIIAALKDWKCWGYALIYMGNLCPLYSFSLFLPTILAGMGYSGTRLQLLSVPPYAVAACMTIIIGYIGDRTKQRGLCNMFTVSLAIVGFTMLLASSDPTIKYAGTFLGAAGIYPTIPNTLTWASNNIEGVYKRGVIIGIVVGWGNLNGVVSSNIYLVEERPRYWTGHGTVLAYLVVCLLGGTILMYTSLRIENNKRRSGKRDNMHAGMTRDEIWVAGDNRPDFIYTL</sequence>
<keyword evidence="2" id="KW-0813">Transport</keyword>
<feature type="transmembrane region" description="Helical" evidence="6">
    <location>
        <begin position="449"/>
        <end position="469"/>
    </location>
</feature>
<keyword evidence="9" id="KW-1185">Reference proteome</keyword>
<dbReference type="EMBL" id="CP099426">
    <property type="protein sequence ID" value="USW56941.1"/>
    <property type="molecule type" value="Genomic_DNA"/>
</dbReference>
<dbReference type="PANTHER" id="PTHR43791:SF19">
    <property type="entry name" value="TRANSPORTER, PUTATIVE (AFU_ORTHOLOGUE AFUA_1G01812)-RELATED"/>
    <property type="match status" value="1"/>
</dbReference>
<dbReference type="InterPro" id="IPR036259">
    <property type="entry name" value="MFS_trans_sf"/>
</dbReference>
<feature type="domain" description="Major facilitator superfamily (MFS) profile" evidence="7">
    <location>
        <begin position="62"/>
        <end position="472"/>
    </location>
</feature>
<reference evidence="8" key="1">
    <citation type="submission" date="2022-06" db="EMBL/GenBank/DDBJ databases">
        <title>Complete genome sequences of two strains of the flax pathogen Septoria linicola.</title>
        <authorList>
            <person name="Lapalu N."/>
            <person name="Simon A."/>
            <person name="Demenou B."/>
            <person name="Paumier D."/>
            <person name="Guillot M.-P."/>
            <person name="Gout L."/>
            <person name="Valade R."/>
        </authorList>
    </citation>
    <scope>NUCLEOTIDE SEQUENCE</scope>
    <source>
        <strain evidence="8">SE15195</strain>
    </source>
</reference>
<comment type="subcellular location">
    <subcellularLocation>
        <location evidence="1">Membrane</location>
        <topology evidence="1">Multi-pass membrane protein</topology>
    </subcellularLocation>
</comment>
<dbReference type="Gene3D" id="1.20.1250.20">
    <property type="entry name" value="MFS general substrate transporter like domains"/>
    <property type="match status" value="2"/>
</dbReference>
<accession>A0A9Q9EMM2</accession>
<name>A0A9Q9EMM2_9PEZI</name>
<proteinExistence type="predicted"/>
<keyword evidence="3 6" id="KW-0812">Transmembrane</keyword>
<feature type="transmembrane region" description="Helical" evidence="6">
    <location>
        <begin position="58"/>
        <end position="75"/>
    </location>
</feature>
<feature type="transmembrane region" description="Helical" evidence="6">
    <location>
        <begin position="355"/>
        <end position="374"/>
    </location>
</feature>
<feature type="transmembrane region" description="Helical" evidence="6">
    <location>
        <begin position="103"/>
        <end position="121"/>
    </location>
</feature>
<dbReference type="OrthoDB" id="2962993at2759"/>
<dbReference type="AlphaFoldDB" id="A0A9Q9EMM2"/>
<evidence type="ECO:0000256" key="6">
    <source>
        <dbReference type="SAM" id="Phobius"/>
    </source>
</evidence>
<dbReference type="PROSITE" id="PS50850">
    <property type="entry name" value="MFS"/>
    <property type="match status" value="1"/>
</dbReference>
<evidence type="ECO:0000313" key="8">
    <source>
        <dbReference type="EMBL" id="USW56941.1"/>
    </source>
</evidence>
<keyword evidence="4 6" id="KW-1133">Transmembrane helix</keyword>
<dbReference type="SUPFAM" id="SSF103473">
    <property type="entry name" value="MFS general substrate transporter"/>
    <property type="match status" value="1"/>
</dbReference>
<feature type="transmembrane region" description="Helical" evidence="6">
    <location>
        <begin position="221"/>
        <end position="244"/>
    </location>
</feature>
<gene>
    <name evidence="8" type="ORF">Slin15195_G102600</name>
</gene>
<feature type="transmembrane region" description="Helical" evidence="6">
    <location>
        <begin position="154"/>
        <end position="176"/>
    </location>
</feature>
<dbReference type="FunFam" id="1.20.1250.20:FF:000068">
    <property type="entry name" value="MFS general substrate transporter"/>
    <property type="match status" value="1"/>
</dbReference>
<feature type="transmembrane region" description="Helical" evidence="6">
    <location>
        <begin position="188"/>
        <end position="209"/>
    </location>
</feature>
<evidence type="ECO:0000313" key="9">
    <source>
        <dbReference type="Proteomes" id="UP001056384"/>
    </source>
</evidence>
<evidence type="ECO:0000256" key="4">
    <source>
        <dbReference type="ARBA" id="ARBA00022989"/>
    </source>
</evidence>
<dbReference type="PANTHER" id="PTHR43791">
    <property type="entry name" value="PERMEASE-RELATED"/>
    <property type="match status" value="1"/>
</dbReference>
<feature type="transmembrane region" description="Helical" evidence="6">
    <location>
        <begin position="380"/>
        <end position="403"/>
    </location>
</feature>
<organism evidence="8 9">
    <name type="scientific">Septoria linicola</name>
    <dbReference type="NCBI Taxonomy" id="215465"/>
    <lineage>
        <taxon>Eukaryota</taxon>
        <taxon>Fungi</taxon>
        <taxon>Dikarya</taxon>
        <taxon>Ascomycota</taxon>
        <taxon>Pezizomycotina</taxon>
        <taxon>Dothideomycetes</taxon>
        <taxon>Dothideomycetidae</taxon>
        <taxon>Mycosphaerellales</taxon>
        <taxon>Mycosphaerellaceae</taxon>
        <taxon>Septoria</taxon>
    </lineage>
</organism>
<dbReference type="Pfam" id="PF07690">
    <property type="entry name" value="MFS_1"/>
    <property type="match status" value="1"/>
</dbReference>
<evidence type="ECO:0000256" key="2">
    <source>
        <dbReference type="ARBA" id="ARBA00022448"/>
    </source>
</evidence>
<dbReference type="FunFam" id="1.20.1250.20:FF:000034">
    <property type="entry name" value="MFS general substrate transporter"/>
    <property type="match status" value="1"/>
</dbReference>